<dbReference type="EMBL" id="JACGWS010000002">
    <property type="protein sequence ID" value="MBC8753894.1"/>
    <property type="molecule type" value="Genomic_DNA"/>
</dbReference>
<dbReference type="Proteomes" id="UP000619238">
    <property type="component" value="Unassembled WGS sequence"/>
</dbReference>
<name>A0ABR7Q5Q5_9FLAO</name>
<comment type="caution">
    <text evidence="2">The sequence shown here is derived from an EMBL/GenBank/DDBJ whole genome shotgun (WGS) entry which is preliminary data.</text>
</comment>
<dbReference type="RefSeq" id="WP_187560929.1">
    <property type="nucleotide sequence ID" value="NZ_JACGWS010000002.1"/>
</dbReference>
<proteinExistence type="predicted"/>
<feature type="domain" description="DUF1842" evidence="1">
    <location>
        <begin position="3"/>
        <end position="123"/>
    </location>
</feature>
<evidence type="ECO:0000313" key="2">
    <source>
        <dbReference type="EMBL" id="MBC8753894.1"/>
    </source>
</evidence>
<organism evidence="2 3">
    <name type="scientific">Kordia aestuariivivens</name>
    <dbReference type="NCBI Taxonomy" id="2759037"/>
    <lineage>
        <taxon>Bacteria</taxon>
        <taxon>Pseudomonadati</taxon>
        <taxon>Bacteroidota</taxon>
        <taxon>Flavobacteriia</taxon>
        <taxon>Flavobacteriales</taxon>
        <taxon>Flavobacteriaceae</taxon>
        <taxon>Kordia</taxon>
    </lineage>
</organism>
<keyword evidence="3" id="KW-1185">Reference proteome</keyword>
<protein>
    <submittedName>
        <fullName evidence="2">DUF1842 domain-containing protein</fullName>
    </submittedName>
</protein>
<accession>A0ABR7Q5Q5</accession>
<dbReference type="InterPro" id="IPR014992">
    <property type="entry name" value="DUF1842"/>
</dbReference>
<gene>
    <name evidence="2" type="ORF">H2O64_04380</name>
</gene>
<dbReference type="Pfam" id="PF08896">
    <property type="entry name" value="DUF1842"/>
    <property type="match status" value="1"/>
</dbReference>
<reference evidence="2 3" key="1">
    <citation type="submission" date="2020-07" db="EMBL/GenBank/DDBJ databases">
        <title>Description of Kordia aestuariivivens sp. nov., isolated from a tidal flat.</title>
        <authorList>
            <person name="Park S."/>
            <person name="Yoon J.-H."/>
        </authorList>
    </citation>
    <scope>NUCLEOTIDE SEQUENCE [LARGE SCALE GENOMIC DNA]</scope>
    <source>
        <strain evidence="2 3">YSTF-M3</strain>
    </source>
</reference>
<sequence>MKTGLFIVSYEITTGLMGAPRFEVHLTVSTPNQRVNGQGNITDTSNPPLDLMTTLHGDYTYMTVMPKNTKILVVTEGYPTIKWPPNAGIGPVLLPNTKLRMVLEEDWSGGTANFSYLNPNGRWVDIEDAKVSKI</sequence>
<evidence type="ECO:0000259" key="1">
    <source>
        <dbReference type="Pfam" id="PF08896"/>
    </source>
</evidence>
<evidence type="ECO:0000313" key="3">
    <source>
        <dbReference type="Proteomes" id="UP000619238"/>
    </source>
</evidence>